<keyword evidence="2" id="KW-1185">Reference proteome</keyword>
<dbReference type="EMBL" id="CP096649">
    <property type="protein sequence ID" value="UQK58734.1"/>
    <property type="molecule type" value="Genomic_DNA"/>
</dbReference>
<proteinExistence type="predicted"/>
<reference evidence="1" key="1">
    <citation type="submission" date="2022-04" db="EMBL/GenBank/DDBJ databases">
        <title>Complete genome sequences of Ezakiella coagulans and Fenollaria massiliensis.</title>
        <authorList>
            <person name="France M.T."/>
            <person name="Clifford J."/>
            <person name="Narina S."/>
            <person name="Rutt L."/>
            <person name="Ravel J."/>
        </authorList>
    </citation>
    <scope>NUCLEOTIDE SEQUENCE</scope>
    <source>
        <strain evidence="1">C0061C2</strain>
    </source>
</reference>
<dbReference type="RefSeq" id="WP_249242313.1">
    <property type="nucleotide sequence ID" value="NZ_CP096649.1"/>
</dbReference>
<name>A0A9E7IUS3_9FIRM</name>
<evidence type="ECO:0000313" key="2">
    <source>
        <dbReference type="Proteomes" id="UP000831151"/>
    </source>
</evidence>
<evidence type="ECO:0000313" key="1">
    <source>
        <dbReference type="EMBL" id="UQK58734.1"/>
    </source>
</evidence>
<dbReference type="Proteomes" id="UP000831151">
    <property type="component" value="Chromosome"/>
</dbReference>
<gene>
    <name evidence="1" type="ORF">M1R53_05715</name>
</gene>
<accession>A0A9E7IUS3</accession>
<dbReference type="KEGG" id="fms:M1R53_05715"/>
<protein>
    <submittedName>
        <fullName evidence="1">Uncharacterized protein</fullName>
    </submittedName>
</protein>
<dbReference type="AlphaFoldDB" id="A0A9E7IUS3"/>
<organism evidence="1 2">
    <name type="scientific">Fenollaria massiliensis</name>
    <dbReference type="NCBI Taxonomy" id="938288"/>
    <lineage>
        <taxon>Bacteria</taxon>
        <taxon>Bacillati</taxon>
        <taxon>Bacillota</taxon>
        <taxon>Clostridia</taxon>
        <taxon>Eubacteriales</taxon>
        <taxon>Fenollaria</taxon>
    </lineage>
</organism>
<sequence length="212" mass="24962">MKEKIFALAIVILLALLALSRIETTEKYKVIDEKFGEVEMTLSKPIFARFYNKVTFTKDNLSKTKNFDGKYKLNIYKVDLGRVNDENKFDIAFGVYSIAPWHRTPSKRVFLYKVVDLDLKPKFRCSRLINPMYDFILYDIDGDSYDEVVSIEKYKGVYSIGIYKQYNMLIERIATKKINFRPTKLVKDKKLYIEGINIKREIKFSKEGIDLK</sequence>